<evidence type="ECO:0000313" key="2">
    <source>
        <dbReference type="EMBL" id="KKS57330.1"/>
    </source>
</evidence>
<protein>
    <submittedName>
        <fullName evidence="2">Death-on-curing family protein</fullName>
    </submittedName>
</protein>
<dbReference type="InterPro" id="IPR036597">
    <property type="entry name" value="Fido-like_dom_sf"/>
</dbReference>
<dbReference type="SUPFAM" id="SSF140931">
    <property type="entry name" value="Fic-like"/>
    <property type="match status" value="1"/>
</dbReference>
<comment type="caution">
    <text evidence="2">The sequence shown here is derived from an EMBL/GenBank/DDBJ whole genome shotgun (WGS) entry which is preliminary data.</text>
</comment>
<reference evidence="2 3" key="1">
    <citation type="journal article" date="2015" name="Nature">
        <title>rRNA introns, odd ribosomes, and small enigmatic genomes across a large radiation of phyla.</title>
        <authorList>
            <person name="Brown C.T."/>
            <person name="Hug L.A."/>
            <person name="Thomas B.C."/>
            <person name="Sharon I."/>
            <person name="Castelle C.J."/>
            <person name="Singh A."/>
            <person name="Wilkins M.J."/>
            <person name="Williams K.H."/>
            <person name="Banfield J.F."/>
        </authorList>
    </citation>
    <scope>NUCLEOTIDE SEQUENCE [LARGE SCALE GENOMIC DNA]</scope>
</reference>
<dbReference type="InterPro" id="IPR006440">
    <property type="entry name" value="Doc"/>
</dbReference>
<dbReference type="InterPro" id="IPR003812">
    <property type="entry name" value="Fido"/>
</dbReference>
<name>A0A0G1A8G9_9BACT</name>
<dbReference type="NCBIfam" id="TIGR01550">
    <property type="entry name" value="DOC_P1"/>
    <property type="match status" value="1"/>
</dbReference>
<evidence type="ECO:0000313" key="3">
    <source>
        <dbReference type="Proteomes" id="UP000034837"/>
    </source>
</evidence>
<accession>A0A0G1A8G9</accession>
<dbReference type="PROSITE" id="PS51459">
    <property type="entry name" value="FIDO"/>
    <property type="match status" value="1"/>
</dbReference>
<dbReference type="Pfam" id="PF02661">
    <property type="entry name" value="Fic"/>
    <property type="match status" value="1"/>
</dbReference>
<evidence type="ECO:0000259" key="1">
    <source>
        <dbReference type="PROSITE" id="PS51459"/>
    </source>
</evidence>
<sequence>MKKITLKEVEFLALNLAKEMMAWNEPIPDFGTRFPNILESCLAGPFYSFQGKNLYHGTVEQSSILFYLMIKNHPFQNGNKRIAMTTLFVFLYKRKKWLKVDNQELYNFAKWVAESNPKLKDETVKAIEKFVKTYITDLK</sequence>
<dbReference type="EMBL" id="LCDO01000002">
    <property type="protein sequence ID" value="KKS57330.1"/>
    <property type="molecule type" value="Genomic_DNA"/>
</dbReference>
<gene>
    <name evidence="2" type="ORF">UV20_C0002G0119</name>
</gene>
<dbReference type="InterPro" id="IPR053737">
    <property type="entry name" value="Type_II_TA_Toxin"/>
</dbReference>
<dbReference type="Gene3D" id="1.20.120.1870">
    <property type="entry name" value="Fic/DOC protein, Fido domain"/>
    <property type="match status" value="1"/>
</dbReference>
<dbReference type="Proteomes" id="UP000034837">
    <property type="component" value="Unassembled WGS sequence"/>
</dbReference>
<organism evidence="2 3">
    <name type="scientific">Candidatus Magasanikbacteria bacterium GW2011_GWA2_42_32</name>
    <dbReference type="NCBI Taxonomy" id="1619039"/>
    <lineage>
        <taxon>Bacteria</taxon>
        <taxon>Candidatus Magasanikiibacteriota</taxon>
    </lineage>
</organism>
<dbReference type="GO" id="GO:0016301">
    <property type="term" value="F:kinase activity"/>
    <property type="evidence" value="ECO:0007669"/>
    <property type="project" value="InterPro"/>
</dbReference>
<feature type="domain" description="Fido" evidence="1">
    <location>
        <begin position="4"/>
        <end position="133"/>
    </location>
</feature>
<proteinExistence type="predicted"/>
<dbReference type="AlphaFoldDB" id="A0A0G1A8G9"/>